<comment type="caution">
    <text evidence="1">The sequence shown here is derived from an EMBL/GenBank/DDBJ whole genome shotgun (WGS) entry which is preliminary data.</text>
</comment>
<evidence type="ECO:0000313" key="1">
    <source>
        <dbReference type="EMBL" id="KAI8435484.1"/>
    </source>
</evidence>
<accession>A0ACC0KG77</accession>
<proteinExistence type="predicted"/>
<dbReference type="EMBL" id="CM046106">
    <property type="protein sequence ID" value="KAI8435484.1"/>
    <property type="molecule type" value="Genomic_DNA"/>
</dbReference>
<protein>
    <submittedName>
        <fullName evidence="1">Uncharacterized protein</fullName>
    </submittedName>
</protein>
<name>A0ACC0KG77_CHOFU</name>
<organism evidence="1 2">
    <name type="scientific">Choristoneura fumiferana</name>
    <name type="common">Spruce budworm moth</name>
    <name type="synonym">Archips fumiferana</name>
    <dbReference type="NCBI Taxonomy" id="7141"/>
    <lineage>
        <taxon>Eukaryota</taxon>
        <taxon>Metazoa</taxon>
        <taxon>Ecdysozoa</taxon>
        <taxon>Arthropoda</taxon>
        <taxon>Hexapoda</taxon>
        <taxon>Insecta</taxon>
        <taxon>Pterygota</taxon>
        <taxon>Neoptera</taxon>
        <taxon>Endopterygota</taxon>
        <taxon>Lepidoptera</taxon>
        <taxon>Glossata</taxon>
        <taxon>Ditrysia</taxon>
        <taxon>Tortricoidea</taxon>
        <taxon>Tortricidae</taxon>
        <taxon>Tortricinae</taxon>
        <taxon>Choristoneura</taxon>
    </lineage>
</organism>
<keyword evidence="2" id="KW-1185">Reference proteome</keyword>
<dbReference type="Proteomes" id="UP001064048">
    <property type="component" value="Chromosome 6"/>
</dbReference>
<gene>
    <name evidence="1" type="ORF">MSG28_003781</name>
</gene>
<reference evidence="1 2" key="1">
    <citation type="journal article" date="2022" name="Genome Biol. Evol.">
        <title>The Spruce Budworm Genome: Reconstructing the Evolutionary History of Antifreeze Proteins.</title>
        <authorList>
            <person name="Beliveau C."/>
            <person name="Gagne P."/>
            <person name="Picq S."/>
            <person name="Vernygora O."/>
            <person name="Keeling C.I."/>
            <person name="Pinkney K."/>
            <person name="Doucet D."/>
            <person name="Wen F."/>
            <person name="Johnston J.S."/>
            <person name="Maaroufi H."/>
            <person name="Boyle B."/>
            <person name="Laroche J."/>
            <person name="Dewar K."/>
            <person name="Juretic N."/>
            <person name="Blackburn G."/>
            <person name="Nisole A."/>
            <person name="Brunet B."/>
            <person name="Brandao M."/>
            <person name="Lumley L."/>
            <person name="Duan J."/>
            <person name="Quan G."/>
            <person name="Lucarotti C.J."/>
            <person name="Roe A.D."/>
            <person name="Sperling F.A.H."/>
            <person name="Levesque R.C."/>
            <person name="Cusson M."/>
        </authorList>
    </citation>
    <scope>NUCLEOTIDE SEQUENCE [LARGE SCALE GENOMIC DNA]</scope>
    <source>
        <strain evidence="1">Glfc:IPQL:Cfum</strain>
    </source>
</reference>
<evidence type="ECO:0000313" key="2">
    <source>
        <dbReference type="Proteomes" id="UP001064048"/>
    </source>
</evidence>
<sequence length="110" mass="12087">MTPQVPASNQCLYNRSGSPFYWVFGIGQEGLICAMLQNSLGTIPLRTGCIIIAAVEIFQASVGIPSLIFSPEEQKDDRCAKMCCDEPLEMLHLPRVAPLSCFHQRCAVRG</sequence>